<feature type="compositionally biased region" description="Polar residues" evidence="1">
    <location>
        <begin position="180"/>
        <end position="202"/>
    </location>
</feature>
<gene>
    <name evidence="2" type="ORF">DGYR_LOCUS5680</name>
</gene>
<feature type="region of interest" description="Disordered" evidence="1">
    <location>
        <begin position="46"/>
        <end position="351"/>
    </location>
</feature>
<name>A0A7I8VLF3_9ANNE</name>
<accession>A0A7I8VLF3</accession>
<feature type="compositionally biased region" description="Low complexity" evidence="1">
    <location>
        <begin position="227"/>
        <end position="237"/>
    </location>
</feature>
<feature type="region of interest" description="Disordered" evidence="1">
    <location>
        <begin position="579"/>
        <end position="598"/>
    </location>
</feature>
<dbReference type="AlphaFoldDB" id="A0A7I8VLF3"/>
<reference evidence="2 3" key="1">
    <citation type="submission" date="2020-08" db="EMBL/GenBank/DDBJ databases">
        <authorList>
            <person name="Hejnol A."/>
        </authorList>
    </citation>
    <scope>NUCLEOTIDE SEQUENCE [LARGE SCALE GENOMIC DNA]</scope>
</reference>
<evidence type="ECO:0000313" key="3">
    <source>
        <dbReference type="Proteomes" id="UP000549394"/>
    </source>
</evidence>
<organism evidence="2 3">
    <name type="scientific">Dimorphilus gyrociliatus</name>
    <dbReference type="NCBI Taxonomy" id="2664684"/>
    <lineage>
        <taxon>Eukaryota</taxon>
        <taxon>Metazoa</taxon>
        <taxon>Spiralia</taxon>
        <taxon>Lophotrochozoa</taxon>
        <taxon>Annelida</taxon>
        <taxon>Polychaeta</taxon>
        <taxon>Polychaeta incertae sedis</taxon>
        <taxon>Dinophilidae</taxon>
        <taxon>Dimorphilus</taxon>
    </lineage>
</organism>
<feature type="compositionally biased region" description="Basic and acidic residues" evidence="1">
    <location>
        <begin position="240"/>
        <end position="264"/>
    </location>
</feature>
<sequence>MSECIDWDTEETQPIHYQFFDQQVDTNSTRPLTYDKLDKKESFVSLDYEEEMNQGTDTDQNDYESERSPFKSPEAAPEKGFTIVGQGSIVETYSRMSDNQRRVSENSSVASNGKSNGDKSSTSSPTVINHTEVKDDEHNNSVGDEDERPPVVNSETVSKTPAGSEHQNEIAGYASDYSHSESLNENNTHVTEAAEEQSSSPKLSPRTDAQDDRSLNEEGRQTLKTASDNYSEYSYSESVEDSKRRSPSPKFEDKSDATTKKLETDIESEREEEVNHKSDSEQEEDIDKEEEFGTSRPESDKEEKENYILNELDDKSSEKEESDEELNERSKRNSKLIVIEEKTEDSYSEGTFENFTEKESTDMNQKSHTRDKFTNKALPAIGITNGVLELENFQRPGFLNRPHRKQPPAPIKMKLSHEQKMDAIHNRPKPWLNNMSRPQPKPPVQPVSIIEVRKAGRIHRPKPWQTRVASETTSQTTFSDNTIVNSEVSEKPVANVKPILRKPERVEMAETKRLVRVQSSSKARPGIPTQLKSVAYWQENKLYITITGPSHIIDFVKRKNNLDSIDEVPMDVNMTFVQEKRKKKQSSWRQKPKAQSKVKLPPINVDRNIVDNRAVYKPFQF</sequence>
<feature type="compositionally biased region" description="Acidic residues" evidence="1">
    <location>
        <begin position="281"/>
        <end position="290"/>
    </location>
</feature>
<comment type="caution">
    <text evidence="2">The sequence shown here is derived from an EMBL/GenBank/DDBJ whole genome shotgun (WGS) entry which is preliminary data.</text>
</comment>
<protein>
    <submittedName>
        <fullName evidence="2">Uncharacterized protein</fullName>
    </submittedName>
</protein>
<evidence type="ECO:0000313" key="2">
    <source>
        <dbReference type="EMBL" id="CAD5117122.1"/>
    </source>
</evidence>
<evidence type="ECO:0000256" key="1">
    <source>
        <dbReference type="SAM" id="MobiDB-lite"/>
    </source>
</evidence>
<feature type="compositionally biased region" description="Basic residues" evidence="1">
    <location>
        <begin position="580"/>
        <end position="596"/>
    </location>
</feature>
<keyword evidence="3" id="KW-1185">Reference proteome</keyword>
<proteinExistence type="predicted"/>
<feature type="compositionally biased region" description="Basic and acidic residues" evidence="1">
    <location>
        <begin position="291"/>
        <end position="319"/>
    </location>
</feature>
<dbReference type="EMBL" id="CAJFCJ010000007">
    <property type="protein sequence ID" value="CAD5117122.1"/>
    <property type="molecule type" value="Genomic_DNA"/>
</dbReference>
<dbReference type="Proteomes" id="UP000549394">
    <property type="component" value="Unassembled WGS sequence"/>
</dbReference>
<feature type="compositionally biased region" description="Polar residues" evidence="1">
    <location>
        <begin position="105"/>
        <end position="129"/>
    </location>
</feature>
<feature type="compositionally biased region" description="Basic and acidic residues" evidence="1">
    <location>
        <begin position="208"/>
        <end position="221"/>
    </location>
</feature>